<sequence>MTHERTPVDKVVEFFGRAKVAEITGVSRVAVGKWERNGHFPHTDYSGKTNHAHKLAQASNGHFSIDDLLPQVSQ</sequence>
<dbReference type="STRING" id="29433.MOVS_01270"/>
<dbReference type="EMBL" id="CP011158">
    <property type="protein sequence ID" value="ANB90847.1"/>
    <property type="molecule type" value="Genomic_DNA"/>
</dbReference>
<dbReference type="SUPFAM" id="SSF47413">
    <property type="entry name" value="lambda repressor-like DNA-binding domains"/>
    <property type="match status" value="1"/>
</dbReference>
<organism evidence="2 4">
    <name type="scientific">Moraxella ovis</name>
    <dbReference type="NCBI Taxonomy" id="29433"/>
    <lineage>
        <taxon>Bacteria</taxon>
        <taxon>Pseudomonadati</taxon>
        <taxon>Pseudomonadota</taxon>
        <taxon>Gammaproteobacteria</taxon>
        <taxon>Moraxellales</taxon>
        <taxon>Moraxellaceae</taxon>
        <taxon>Moraxella</taxon>
    </lineage>
</organism>
<reference evidence="1 3" key="1">
    <citation type="submission" date="2015-04" db="EMBL/GenBank/DDBJ databases">
        <authorList>
            <person name="Calcutt M.J."/>
            <person name="Foecking M.F."/>
        </authorList>
    </citation>
    <scope>NUCLEOTIDE SEQUENCE [LARGE SCALE GENOMIC DNA]</scope>
    <source>
        <strain evidence="1 3">199/55</strain>
    </source>
</reference>
<dbReference type="EMBL" id="UGPW01000001">
    <property type="protein sequence ID" value="STY86287.1"/>
    <property type="molecule type" value="Genomic_DNA"/>
</dbReference>
<gene>
    <name evidence="1" type="ORF">MOVS_01270</name>
    <name evidence="2" type="ORF">NCTC11227_00266</name>
</gene>
<reference evidence="2 4" key="2">
    <citation type="submission" date="2018-06" db="EMBL/GenBank/DDBJ databases">
        <authorList>
            <consortium name="Pathogen Informatics"/>
            <person name="Doyle S."/>
        </authorList>
    </citation>
    <scope>NUCLEOTIDE SEQUENCE [LARGE SCALE GENOMIC DNA]</scope>
    <source>
        <strain evidence="2 4">NCTC11227</strain>
    </source>
</reference>
<dbReference type="RefSeq" id="WP_063513433.1">
    <property type="nucleotide sequence ID" value="NZ_CP011158.1"/>
</dbReference>
<dbReference type="Gene3D" id="1.10.260.40">
    <property type="entry name" value="lambda repressor-like DNA-binding domains"/>
    <property type="match status" value="1"/>
</dbReference>
<proteinExistence type="predicted"/>
<evidence type="ECO:0000313" key="3">
    <source>
        <dbReference type="Proteomes" id="UP000076765"/>
    </source>
</evidence>
<dbReference type="AlphaFoldDB" id="A0A160GDJ9"/>
<evidence type="ECO:0000313" key="4">
    <source>
        <dbReference type="Proteomes" id="UP000255102"/>
    </source>
</evidence>
<keyword evidence="3" id="KW-1185">Reference proteome</keyword>
<evidence type="ECO:0000313" key="2">
    <source>
        <dbReference type="EMBL" id="STY86287.1"/>
    </source>
</evidence>
<name>A0A160GDJ9_9GAMM</name>
<dbReference type="GO" id="GO:0003677">
    <property type="term" value="F:DNA binding"/>
    <property type="evidence" value="ECO:0007669"/>
    <property type="project" value="InterPro"/>
</dbReference>
<accession>A0A160GDJ9</accession>
<dbReference type="Proteomes" id="UP000076765">
    <property type="component" value="Chromosome"/>
</dbReference>
<dbReference type="KEGG" id="moi:MOVS_01270"/>
<protein>
    <submittedName>
        <fullName evidence="2">Uncharacterized protein</fullName>
    </submittedName>
</protein>
<dbReference type="InterPro" id="IPR010982">
    <property type="entry name" value="Lambda_DNA-bd_dom_sf"/>
</dbReference>
<dbReference type="Proteomes" id="UP000255102">
    <property type="component" value="Unassembled WGS sequence"/>
</dbReference>
<evidence type="ECO:0000313" key="1">
    <source>
        <dbReference type="EMBL" id="ANB90847.1"/>
    </source>
</evidence>